<feature type="transmembrane region" description="Helical" evidence="7">
    <location>
        <begin position="401"/>
        <end position="424"/>
    </location>
</feature>
<evidence type="ECO:0000256" key="5">
    <source>
        <dbReference type="ARBA" id="ARBA00023136"/>
    </source>
</evidence>
<dbReference type="GO" id="GO:0022857">
    <property type="term" value="F:transmembrane transporter activity"/>
    <property type="evidence" value="ECO:0007669"/>
    <property type="project" value="InterPro"/>
</dbReference>
<proteinExistence type="inferred from homology"/>
<accession>A0A2D3URZ6</accession>
<dbReference type="InterPro" id="IPR000109">
    <property type="entry name" value="POT_fam"/>
</dbReference>
<feature type="transmembrane region" description="Helical" evidence="7">
    <location>
        <begin position="52"/>
        <end position="70"/>
    </location>
</feature>
<feature type="region of interest" description="Disordered" evidence="6">
    <location>
        <begin position="554"/>
        <end position="573"/>
    </location>
</feature>
<evidence type="ECO:0000256" key="1">
    <source>
        <dbReference type="ARBA" id="ARBA00004141"/>
    </source>
</evidence>
<feature type="transmembrane region" description="Helical" evidence="7">
    <location>
        <begin position="332"/>
        <end position="351"/>
    </location>
</feature>
<dbReference type="SUPFAM" id="SSF103473">
    <property type="entry name" value="MFS general substrate transporter"/>
    <property type="match status" value="1"/>
</dbReference>
<dbReference type="GO" id="GO:0016020">
    <property type="term" value="C:membrane"/>
    <property type="evidence" value="ECO:0007669"/>
    <property type="project" value="UniProtKB-SubCell"/>
</dbReference>
<dbReference type="GeneID" id="35595691"/>
<feature type="compositionally biased region" description="Basic and acidic residues" evidence="6">
    <location>
        <begin position="19"/>
        <end position="41"/>
    </location>
</feature>
<keyword evidence="3 7" id="KW-0812">Transmembrane</keyword>
<comment type="subcellular location">
    <subcellularLocation>
        <location evidence="1">Membrane</location>
        <topology evidence="1">Multi-pass membrane protein</topology>
    </subcellularLocation>
</comment>
<feature type="transmembrane region" description="Helical" evidence="7">
    <location>
        <begin position="491"/>
        <end position="511"/>
    </location>
</feature>
<evidence type="ECO:0000256" key="6">
    <source>
        <dbReference type="SAM" id="MobiDB-lite"/>
    </source>
</evidence>
<dbReference type="RefSeq" id="XP_023621214.1">
    <property type="nucleotide sequence ID" value="XM_023765446.1"/>
</dbReference>
<keyword evidence="5 7" id="KW-0472">Membrane</keyword>
<feature type="transmembrane region" description="Helical" evidence="7">
    <location>
        <begin position="90"/>
        <end position="111"/>
    </location>
</feature>
<feature type="transmembrane region" description="Helical" evidence="7">
    <location>
        <begin position="517"/>
        <end position="538"/>
    </location>
</feature>
<protein>
    <submittedName>
        <fullName evidence="8">Related to PTR2-Di-and tripeptide permease</fullName>
    </submittedName>
</protein>
<dbReference type="OrthoDB" id="8904098at2759"/>
<evidence type="ECO:0000256" key="2">
    <source>
        <dbReference type="ARBA" id="ARBA00005982"/>
    </source>
</evidence>
<dbReference type="EMBL" id="FJUY01000001">
    <property type="protein sequence ID" value="CZT14317.1"/>
    <property type="molecule type" value="Genomic_DNA"/>
</dbReference>
<feature type="region of interest" description="Disordered" evidence="6">
    <location>
        <begin position="1"/>
        <end position="42"/>
    </location>
</feature>
<evidence type="ECO:0000313" key="8">
    <source>
        <dbReference type="EMBL" id="CZT14317.1"/>
    </source>
</evidence>
<feature type="transmembrane region" description="Helical" evidence="7">
    <location>
        <begin position="456"/>
        <end position="479"/>
    </location>
</feature>
<dbReference type="Pfam" id="PF00854">
    <property type="entry name" value="PTR2"/>
    <property type="match status" value="1"/>
</dbReference>
<dbReference type="InterPro" id="IPR036259">
    <property type="entry name" value="MFS_trans_sf"/>
</dbReference>
<feature type="transmembrane region" description="Helical" evidence="7">
    <location>
        <begin position="207"/>
        <end position="224"/>
    </location>
</feature>
<dbReference type="Gene3D" id="1.20.1250.20">
    <property type="entry name" value="MFS general substrate transporter like domains"/>
    <property type="match status" value="1"/>
</dbReference>
<evidence type="ECO:0000256" key="7">
    <source>
        <dbReference type="SAM" id="Phobius"/>
    </source>
</evidence>
<name>A0A2D3URZ6_9PEZI</name>
<sequence>MESEKDITLPADRLSSHASHQDAPEKNIPSEKNTPSEKEADISTLPRVADRLSVPLLLLIFIGGFERFAYYSVSVPWQNYIQHPRDSVSVPGALGLGQATATSISNAYLVFTSLTPLPWAIISDCKWGRYKTLLISTICSFAGCIIQFTTSLPAALDQGAGVPGLGVSMILIGIGQGGIKTSIWPLLGDQYTQTGPSVVEKKGKKVVLDYGLTLQLIYNISYWATNVASLSSIPATFLERIHGFWASNLLAMIAMGTSVLFLLLCSPKLVKPLPVGDNILLPSLKAMICAAKNGFKMDNTKADYQVSKYGHAAAWSDEFVDEVKMTLSTCRILLSLTIFYLCVNQMTNNFISQAGQMELSGVPNDMIQAIGGIACVVLAPLIQTLYALLARQGIIPTSTLLITLAFILCGVTLGYSSGIQHLIYMAPPCYTAPLKCLGGGGVGVGVPNEISVWLQIPMYFIAALSEILSFVTISEIAFTRSPKEGKAIVQALSQLAASLGSLMGLAISPLAKDPKLVGYYASLAGVMGISALGFWLGFRGGEVRGEVGDEGVGVVGREGDREGGGGEERLASR</sequence>
<feature type="transmembrane region" description="Helical" evidence="7">
    <location>
        <begin position="132"/>
        <end position="156"/>
    </location>
</feature>
<feature type="transmembrane region" description="Helical" evidence="7">
    <location>
        <begin position="366"/>
        <end position="389"/>
    </location>
</feature>
<dbReference type="AlphaFoldDB" id="A0A2D3URZ6"/>
<feature type="compositionally biased region" description="Basic and acidic residues" evidence="6">
    <location>
        <begin position="557"/>
        <end position="573"/>
    </location>
</feature>
<feature type="transmembrane region" description="Helical" evidence="7">
    <location>
        <begin position="244"/>
        <end position="264"/>
    </location>
</feature>
<feature type="transmembrane region" description="Helical" evidence="7">
    <location>
        <begin position="162"/>
        <end position="187"/>
    </location>
</feature>
<gene>
    <name evidence="8" type="ORF">RCC_00294</name>
</gene>
<evidence type="ECO:0000256" key="3">
    <source>
        <dbReference type="ARBA" id="ARBA00022692"/>
    </source>
</evidence>
<organism evidence="8 9">
    <name type="scientific">Ramularia collo-cygni</name>
    <dbReference type="NCBI Taxonomy" id="112498"/>
    <lineage>
        <taxon>Eukaryota</taxon>
        <taxon>Fungi</taxon>
        <taxon>Dikarya</taxon>
        <taxon>Ascomycota</taxon>
        <taxon>Pezizomycotina</taxon>
        <taxon>Dothideomycetes</taxon>
        <taxon>Dothideomycetidae</taxon>
        <taxon>Mycosphaerellales</taxon>
        <taxon>Mycosphaerellaceae</taxon>
        <taxon>Ramularia</taxon>
    </lineage>
</organism>
<reference evidence="8 9" key="1">
    <citation type="submission" date="2016-03" db="EMBL/GenBank/DDBJ databases">
        <authorList>
            <person name="Ploux O."/>
        </authorList>
    </citation>
    <scope>NUCLEOTIDE SEQUENCE [LARGE SCALE GENOMIC DNA]</scope>
    <source>
        <strain evidence="8 9">URUG2</strain>
    </source>
</reference>
<keyword evidence="4 7" id="KW-1133">Transmembrane helix</keyword>
<dbReference type="Proteomes" id="UP000225277">
    <property type="component" value="Unassembled WGS sequence"/>
</dbReference>
<dbReference type="PANTHER" id="PTHR11654">
    <property type="entry name" value="OLIGOPEPTIDE TRANSPORTER-RELATED"/>
    <property type="match status" value="1"/>
</dbReference>
<keyword evidence="9" id="KW-1185">Reference proteome</keyword>
<comment type="similarity">
    <text evidence="2">Belongs to the major facilitator superfamily. Proton-dependent oligopeptide transporter (POT/PTR) (TC 2.A.17) family.</text>
</comment>
<evidence type="ECO:0000313" key="9">
    <source>
        <dbReference type="Proteomes" id="UP000225277"/>
    </source>
</evidence>
<evidence type="ECO:0000256" key="4">
    <source>
        <dbReference type="ARBA" id="ARBA00022989"/>
    </source>
</evidence>